<reference evidence="1 2" key="1">
    <citation type="journal article" date="2004" name="Nucleic Acids Res.">
        <title>The genome sequence of Bacillus cereus ATCC 10987 reveals metabolic adaptations and a large plasmid related to Bacillus anthracis pXO1.</title>
        <authorList>
            <person name="Rasko D.A."/>
            <person name="Ravel J."/>
            <person name="Okstad O.A."/>
            <person name="Helgason E."/>
            <person name="Cer R.Z."/>
            <person name="Jiang L."/>
            <person name="Shores K.A."/>
            <person name="Fouts D.E."/>
            <person name="Tourasse N.J."/>
            <person name="Angiuoli S.V."/>
            <person name="Kolonay J."/>
            <person name="Nelson W.C."/>
            <person name="Kolsto A.-B."/>
            <person name="Fraser C.M."/>
            <person name="Read T.D."/>
        </authorList>
    </citation>
    <scope>NUCLEOTIDE SEQUENCE [LARGE SCALE GENOMIC DNA]</scope>
    <source>
        <strain evidence="2">ATCC 10987 / NRS 248</strain>
    </source>
</reference>
<dbReference type="HOGENOM" id="CLU_3362997_0_0_9"/>
<evidence type="ECO:0000313" key="2">
    <source>
        <dbReference type="Proteomes" id="UP000002527"/>
    </source>
</evidence>
<sequence>MGQKAPQGVFFLFSKGPAHIQASNIKYIESVKTHE</sequence>
<gene>
    <name evidence="1" type="ordered locus">BCE_1041</name>
</gene>
<accession>Q73CM4</accession>
<dbReference type="AlphaFoldDB" id="Q73CM4"/>
<protein>
    <submittedName>
        <fullName evidence="1">Uncharacterized protein</fullName>
    </submittedName>
</protein>
<evidence type="ECO:0000313" key="1">
    <source>
        <dbReference type="EMBL" id="AAS39972.1"/>
    </source>
</evidence>
<organism evidence="1 2">
    <name type="scientific">Bacillus cereus (strain ATCC 10987 / NRS 248)</name>
    <dbReference type="NCBI Taxonomy" id="222523"/>
    <lineage>
        <taxon>Bacteria</taxon>
        <taxon>Bacillati</taxon>
        <taxon>Bacillota</taxon>
        <taxon>Bacilli</taxon>
        <taxon>Bacillales</taxon>
        <taxon>Bacillaceae</taxon>
        <taxon>Bacillus</taxon>
        <taxon>Bacillus cereus group</taxon>
    </lineage>
</organism>
<dbReference type="Proteomes" id="UP000002527">
    <property type="component" value="Chromosome"/>
</dbReference>
<dbReference type="KEGG" id="bca:BCE_1041"/>
<proteinExistence type="predicted"/>
<dbReference type="EMBL" id="AE017194">
    <property type="protein sequence ID" value="AAS39972.1"/>
    <property type="molecule type" value="Genomic_DNA"/>
</dbReference>
<name>Q73CM4_BACC1</name>